<dbReference type="Pfam" id="PF07963">
    <property type="entry name" value="N_methyl"/>
    <property type="match status" value="1"/>
</dbReference>
<reference evidence="3 4" key="1">
    <citation type="submission" date="2021-02" db="EMBL/GenBank/DDBJ databases">
        <authorList>
            <person name="Han P."/>
        </authorList>
    </citation>
    <scope>NUCLEOTIDE SEQUENCE [LARGE SCALE GENOMIC DNA]</scope>
    <source>
        <strain evidence="3">Candidatus Nitrospira sp. ZN2</strain>
    </source>
</reference>
<organism evidence="3 4">
    <name type="scientific">Nitrospira defluvii</name>
    <dbReference type="NCBI Taxonomy" id="330214"/>
    <lineage>
        <taxon>Bacteria</taxon>
        <taxon>Pseudomonadati</taxon>
        <taxon>Nitrospirota</taxon>
        <taxon>Nitrospiria</taxon>
        <taxon>Nitrospirales</taxon>
        <taxon>Nitrospiraceae</taxon>
        <taxon>Nitrospira</taxon>
    </lineage>
</organism>
<proteinExistence type="predicted"/>
<dbReference type="Proteomes" id="UP000675880">
    <property type="component" value="Unassembled WGS sequence"/>
</dbReference>
<dbReference type="PROSITE" id="PS00409">
    <property type="entry name" value="PROKAR_NTER_METHYL"/>
    <property type="match status" value="1"/>
</dbReference>
<keyword evidence="2" id="KW-0472">Membrane</keyword>
<feature type="transmembrane region" description="Helical" evidence="2">
    <location>
        <begin position="6"/>
        <end position="28"/>
    </location>
</feature>
<evidence type="ECO:0000256" key="1">
    <source>
        <dbReference type="ARBA" id="ARBA00022481"/>
    </source>
</evidence>
<evidence type="ECO:0000313" key="3">
    <source>
        <dbReference type="EMBL" id="CAE6804961.1"/>
    </source>
</evidence>
<dbReference type="RefSeq" id="WP_213044377.1">
    <property type="nucleotide sequence ID" value="NZ_CAJNBJ010000022.1"/>
</dbReference>
<dbReference type="EMBL" id="CAJNBJ010000022">
    <property type="protein sequence ID" value="CAE6804961.1"/>
    <property type="molecule type" value="Genomic_DNA"/>
</dbReference>
<keyword evidence="2" id="KW-0812">Transmembrane</keyword>
<evidence type="ECO:0000313" key="4">
    <source>
        <dbReference type="Proteomes" id="UP000675880"/>
    </source>
</evidence>
<dbReference type="PRINTS" id="PR00813">
    <property type="entry name" value="BCTERIALGSPG"/>
</dbReference>
<dbReference type="Gene3D" id="3.30.700.10">
    <property type="entry name" value="Glycoprotein, Type 4 Pilin"/>
    <property type="match status" value="1"/>
</dbReference>
<gene>
    <name evidence="3" type="ORF">NSPZN2_90045</name>
</gene>
<dbReference type="SUPFAM" id="SSF54523">
    <property type="entry name" value="Pili subunits"/>
    <property type="match status" value="1"/>
</dbReference>
<dbReference type="NCBIfam" id="TIGR02532">
    <property type="entry name" value="IV_pilin_GFxxxE"/>
    <property type="match status" value="1"/>
</dbReference>
<dbReference type="InterPro" id="IPR012902">
    <property type="entry name" value="N_methyl_site"/>
</dbReference>
<evidence type="ECO:0000256" key="2">
    <source>
        <dbReference type="SAM" id="Phobius"/>
    </source>
</evidence>
<protein>
    <submittedName>
        <fullName evidence="3">General secretion pathway protein G</fullName>
    </submittedName>
</protein>
<sequence>MKQSGVTLLELLVTLTILTILAAVALPFTKVSTKRTKEIELRQNLRVIRAAIDAFHLEWARDGDTLTGPACVKNRLSCKDVTGPYGYPKSLEVLLGVKLTGEQATVRGTTIRRYLRSIPLDPMTGAADWRQRCYRDPASVKDWCGEDVYDVTTQSQELALDGTKYREW</sequence>
<comment type="caution">
    <text evidence="3">The sequence shown here is derived from an EMBL/GenBank/DDBJ whole genome shotgun (WGS) entry which is preliminary data.</text>
</comment>
<dbReference type="InterPro" id="IPR000983">
    <property type="entry name" value="Bac_GSPG_pilin"/>
</dbReference>
<dbReference type="InterPro" id="IPR045584">
    <property type="entry name" value="Pilin-like"/>
</dbReference>
<keyword evidence="1" id="KW-0488">Methylation</keyword>
<keyword evidence="4" id="KW-1185">Reference proteome</keyword>
<name>A0ABM8SEV7_9BACT</name>
<keyword evidence="2" id="KW-1133">Transmembrane helix</keyword>
<accession>A0ABM8SEV7</accession>